<dbReference type="InterPro" id="IPR000515">
    <property type="entry name" value="MetI-like"/>
</dbReference>
<organism evidence="10 11">
    <name type="scientific">Allonocardiopsis opalescens</name>
    <dbReference type="NCBI Taxonomy" id="1144618"/>
    <lineage>
        <taxon>Bacteria</taxon>
        <taxon>Bacillati</taxon>
        <taxon>Actinomycetota</taxon>
        <taxon>Actinomycetes</taxon>
        <taxon>Streptosporangiales</taxon>
        <taxon>Allonocardiopsis</taxon>
    </lineage>
</organism>
<comment type="caution">
    <text evidence="10">The sequence shown here is derived from an EMBL/GenBank/DDBJ whole genome shotgun (WGS) entry which is preliminary data.</text>
</comment>
<evidence type="ECO:0000256" key="1">
    <source>
        <dbReference type="ARBA" id="ARBA00004651"/>
    </source>
</evidence>
<keyword evidence="2 7" id="KW-0813">Transport</keyword>
<dbReference type="InterPro" id="IPR035906">
    <property type="entry name" value="MetI-like_sf"/>
</dbReference>
<keyword evidence="11" id="KW-1185">Reference proteome</keyword>
<feature type="compositionally biased region" description="Low complexity" evidence="8">
    <location>
        <begin position="12"/>
        <end position="22"/>
    </location>
</feature>
<evidence type="ECO:0000256" key="4">
    <source>
        <dbReference type="ARBA" id="ARBA00022692"/>
    </source>
</evidence>
<evidence type="ECO:0000256" key="5">
    <source>
        <dbReference type="ARBA" id="ARBA00022989"/>
    </source>
</evidence>
<dbReference type="PANTHER" id="PTHR43227:SF8">
    <property type="entry name" value="DIACETYLCHITOBIOSE UPTAKE SYSTEM PERMEASE PROTEIN DASB"/>
    <property type="match status" value="1"/>
</dbReference>
<proteinExistence type="inferred from homology"/>
<comment type="subcellular location">
    <subcellularLocation>
        <location evidence="1 7">Cell membrane</location>
        <topology evidence="1 7">Multi-pass membrane protein</topology>
    </subcellularLocation>
</comment>
<dbReference type="GO" id="GO:0055085">
    <property type="term" value="P:transmembrane transport"/>
    <property type="evidence" value="ECO:0007669"/>
    <property type="project" value="InterPro"/>
</dbReference>
<dbReference type="OrthoDB" id="34224at2"/>
<evidence type="ECO:0000313" key="10">
    <source>
        <dbReference type="EMBL" id="PRY00953.1"/>
    </source>
</evidence>
<evidence type="ECO:0000256" key="7">
    <source>
        <dbReference type="RuleBase" id="RU363032"/>
    </source>
</evidence>
<feature type="transmembrane region" description="Helical" evidence="7">
    <location>
        <begin position="32"/>
        <end position="57"/>
    </location>
</feature>
<dbReference type="CDD" id="cd06261">
    <property type="entry name" value="TM_PBP2"/>
    <property type="match status" value="1"/>
</dbReference>
<dbReference type="InterPro" id="IPR050809">
    <property type="entry name" value="UgpAE/MalFG_permease"/>
</dbReference>
<keyword evidence="5 7" id="KW-1133">Transmembrane helix</keyword>
<dbReference type="AlphaFoldDB" id="A0A2T0QAT3"/>
<dbReference type="SUPFAM" id="SSF161098">
    <property type="entry name" value="MetI-like"/>
    <property type="match status" value="1"/>
</dbReference>
<dbReference type="Pfam" id="PF00528">
    <property type="entry name" value="BPD_transp_1"/>
    <property type="match status" value="1"/>
</dbReference>
<feature type="transmembrane region" description="Helical" evidence="7">
    <location>
        <begin position="296"/>
        <end position="315"/>
    </location>
</feature>
<accession>A0A2T0QAT3</accession>
<keyword evidence="6 7" id="KW-0472">Membrane</keyword>
<name>A0A2T0QAT3_9ACTN</name>
<evidence type="ECO:0000256" key="3">
    <source>
        <dbReference type="ARBA" id="ARBA00022475"/>
    </source>
</evidence>
<feature type="region of interest" description="Disordered" evidence="8">
    <location>
        <begin position="1"/>
        <end position="22"/>
    </location>
</feature>
<dbReference type="PROSITE" id="PS50928">
    <property type="entry name" value="ABC_TM1"/>
    <property type="match status" value="1"/>
</dbReference>
<evidence type="ECO:0000256" key="6">
    <source>
        <dbReference type="ARBA" id="ARBA00023136"/>
    </source>
</evidence>
<reference evidence="10 11" key="1">
    <citation type="submission" date="2018-03" db="EMBL/GenBank/DDBJ databases">
        <title>Genomic Encyclopedia of Archaeal and Bacterial Type Strains, Phase II (KMG-II): from individual species to whole genera.</title>
        <authorList>
            <person name="Goeker M."/>
        </authorList>
    </citation>
    <scope>NUCLEOTIDE SEQUENCE [LARGE SCALE GENOMIC DNA]</scope>
    <source>
        <strain evidence="10 11">DSM 45601</strain>
    </source>
</reference>
<keyword evidence="3" id="KW-1003">Cell membrane</keyword>
<dbReference type="Gene3D" id="1.10.3720.10">
    <property type="entry name" value="MetI-like"/>
    <property type="match status" value="1"/>
</dbReference>
<evidence type="ECO:0000313" key="11">
    <source>
        <dbReference type="Proteomes" id="UP000237846"/>
    </source>
</evidence>
<keyword evidence="4 7" id="KW-0812">Transmembrane</keyword>
<evidence type="ECO:0000259" key="9">
    <source>
        <dbReference type="PROSITE" id="PS50928"/>
    </source>
</evidence>
<evidence type="ECO:0000256" key="8">
    <source>
        <dbReference type="SAM" id="MobiDB-lite"/>
    </source>
</evidence>
<evidence type="ECO:0000256" key="2">
    <source>
        <dbReference type="ARBA" id="ARBA00022448"/>
    </source>
</evidence>
<feature type="domain" description="ABC transmembrane type-1" evidence="9">
    <location>
        <begin position="93"/>
        <end position="314"/>
    </location>
</feature>
<dbReference type="Proteomes" id="UP000237846">
    <property type="component" value="Unassembled WGS sequence"/>
</dbReference>
<gene>
    <name evidence="10" type="ORF">CLV72_102586</name>
</gene>
<dbReference type="GO" id="GO:0005886">
    <property type="term" value="C:plasma membrane"/>
    <property type="evidence" value="ECO:0007669"/>
    <property type="project" value="UniProtKB-SubCell"/>
</dbReference>
<feature type="transmembrane region" description="Helical" evidence="7">
    <location>
        <begin position="130"/>
        <end position="147"/>
    </location>
</feature>
<protein>
    <submittedName>
        <fullName evidence="10">Carbohydrate ABC transporter membrane protein 1 (CUT1 family)</fullName>
    </submittedName>
</protein>
<feature type="transmembrane region" description="Helical" evidence="7">
    <location>
        <begin position="236"/>
        <end position="254"/>
    </location>
</feature>
<dbReference type="PANTHER" id="PTHR43227">
    <property type="entry name" value="BLL4140 PROTEIN"/>
    <property type="match status" value="1"/>
</dbReference>
<dbReference type="RefSeq" id="WP_106243264.1">
    <property type="nucleotide sequence ID" value="NZ_PVZC01000002.1"/>
</dbReference>
<comment type="similarity">
    <text evidence="7">Belongs to the binding-protein-dependent transport system permease family.</text>
</comment>
<feature type="transmembrane region" description="Helical" evidence="7">
    <location>
        <begin position="97"/>
        <end position="118"/>
    </location>
</feature>
<sequence length="324" mass="34618">MTALSTPPAPGRAPRGARPGGRARQEDIQGRLLVSPTVVVVGLVVLLPFLAVVVLAFQDLRLIDIPRITPADLEVTFDNFATVLSSAGFWTALRTTVVYATATTLGAIVAGVAVALALRRPFPGRGLVRGLVLVPYVLPVVAAATIWRTSLDTQYGVVNAFGRQVLGWEAPLAFLSSAGHEIGGVTVPLALTTVIAFEIWKTFPLAFLFVTARLQAVPGDLEEAASIDGASALQRFWYIVLPQLRGVVALLIVLRFLWSFQSFNDIYLLTGGAGGTEVLAVRVYEELITRANIGTASALGLVMTVLLSVLLVLYVRMARKEQSA</sequence>
<dbReference type="EMBL" id="PVZC01000002">
    <property type="protein sequence ID" value="PRY00953.1"/>
    <property type="molecule type" value="Genomic_DNA"/>
</dbReference>